<dbReference type="EMBL" id="CP108021">
    <property type="protein sequence ID" value="WUM19609.1"/>
    <property type="molecule type" value="Genomic_DNA"/>
</dbReference>
<dbReference type="GO" id="GO:0016491">
    <property type="term" value="F:oxidoreductase activity"/>
    <property type="evidence" value="ECO:0007669"/>
    <property type="project" value="UniProtKB-KW"/>
</dbReference>
<dbReference type="Gene3D" id="3.40.50.720">
    <property type="entry name" value="NAD(P)-binding Rossmann-like Domain"/>
    <property type="match status" value="1"/>
</dbReference>
<dbReference type="PRINTS" id="PR00081">
    <property type="entry name" value="GDHRDH"/>
</dbReference>
<accession>A0AAU4K0M0</accession>
<keyword evidence="3" id="KW-0560">Oxidoreductase</keyword>
<keyword evidence="6" id="KW-1185">Reference proteome</keyword>
<dbReference type="PANTHER" id="PTHR43391:SF14">
    <property type="entry name" value="DEHYDROGENASE_REDUCTASE SDR FAMILY PROTEIN 7-LIKE"/>
    <property type="match status" value="1"/>
</dbReference>
<protein>
    <submittedName>
        <fullName evidence="5">SDR family NAD(P)-dependent oxidoreductase</fullName>
    </submittedName>
</protein>
<proteinExistence type="inferred from homology"/>
<evidence type="ECO:0000256" key="1">
    <source>
        <dbReference type="ARBA" id="ARBA00006484"/>
    </source>
</evidence>
<evidence type="ECO:0000256" key="3">
    <source>
        <dbReference type="ARBA" id="ARBA00023002"/>
    </source>
</evidence>
<comment type="similarity">
    <text evidence="1 4">Belongs to the short-chain dehydrogenases/reductases (SDR) family.</text>
</comment>
<keyword evidence="2" id="KW-0521">NADP</keyword>
<gene>
    <name evidence="5" type="ORF">OG579_18200</name>
</gene>
<dbReference type="InterPro" id="IPR036291">
    <property type="entry name" value="NAD(P)-bd_dom_sf"/>
</dbReference>
<dbReference type="AlphaFoldDB" id="A0AAU4K0M0"/>
<dbReference type="InterPro" id="IPR002347">
    <property type="entry name" value="SDR_fam"/>
</dbReference>
<dbReference type="PRINTS" id="PR00080">
    <property type="entry name" value="SDRFAMILY"/>
</dbReference>
<name>A0AAU4K0M0_9NOCA</name>
<dbReference type="CDD" id="cd05233">
    <property type="entry name" value="SDR_c"/>
    <property type="match status" value="1"/>
</dbReference>
<dbReference type="KEGG" id="whr:OG579_18200"/>
<evidence type="ECO:0000313" key="6">
    <source>
        <dbReference type="Proteomes" id="UP001432128"/>
    </source>
</evidence>
<sequence>MSRRVIVTGGASGLGAALVERFAARGDRVLVTDLAEEYSGPQGTTYRRLDVVDADDWADARDHVMATWGGVDIVVNNAGIAAGGRIDVVTLEEWRRIIDINLLGVVRGCQTFVPVLKDQAHRNAAQKGSPAGQIVNIASMAGLVHPPAMASYNVVKAGVVALSETLSFELEPWGITTSVVCPSFFRTNLSSSLAGSDGMLDQIAARLIDRSDTGADEVADAVIAGVDARRPVILTDRAGRKAFFAKRFARPLYTRQMLGMSRRIHGATASAPAAADHGENKQ</sequence>
<dbReference type="Proteomes" id="UP001432128">
    <property type="component" value="Chromosome"/>
</dbReference>
<dbReference type="PANTHER" id="PTHR43391">
    <property type="entry name" value="RETINOL DEHYDROGENASE-RELATED"/>
    <property type="match status" value="1"/>
</dbReference>
<evidence type="ECO:0000256" key="2">
    <source>
        <dbReference type="ARBA" id="ARBA00022857"/>
    </source>
</evidence>
<organism evidence="5 6">
    <name type="scientific">Williamsia herbipolensis</name>
    <dbReference type="NCBI Taxonomy" id="1603258"/>
    <lineage>
        <taxon>Bacteria</taxon>
        <taxon>Bacillati</taxon>
        <taxon>Actinomycetota</taxon>
        <taxon>Actinomycetes</taxon>
        <taxon>Mycobacteriales</taxon>
        <taxon>Nocardiaceae</taxon>
        <taxon>Williamsia</taxon>
    </lineage>
</organism>
<evidence type="ECO:0000256" key="4">
    <source>
        <dbReference type="RuleBase" id="RU000363"/>
    </source>
</evidence>
<evidence type="ECO:0000313" key="5">
    <source>
        <dbReference type="EMBL" id="WUM19609.1"/>
    </source>
</evidence>
<dbReference type="RefSeq" id="WP_328857085.1">
    <property type="nucleotide sequence ID" value="NZ_CP108021.1"/>
</dbReference>
<dbReference type="Pfam" id="PF00106">
    <property type="entry name" value="adh_short"/>
    <property type="match status" value="1"/>
</dbReference>
<reference evidence="5 6" key="1">
    <citation type="submission" date="2022-10" db="EMBL/GenBank/DDBJ databases">
        <title>The complete genomes of actinobacterial strains from the NBC collection.</title>
        <authorList>
            <person name="Joergensen T.S."/>
            <person name="Alvarez Arevalo M."/>
            <person name="Sterndorff E.B."/>
            <person name="Faurdal D."/>
            <person name="Vuksanovic O."/>
            <person name="Mourched A.-S."/>
            <person name="Charusanti P."/>
            <person name="Shaw S."/>
            <person name="Blin K."/>
            <person name="Weber T."/>
        </authorList>
    </citation>
    <scope>NUCLEOTIDE SEQUENCE [LARGE SCALE GENOMIC DNA]</scope>
    <source>
        <strain evidence="5 6">NBC_00319</strain>
    </source>
</reference>
<dbReference type="SUPFAM" id="SSF51735">
    <property type="entry name" value="NAD(P)-binding Rossmann-fold domains"/>
    <property type="match status" value="1"/>
</dbReference>